<dbReference type="Proteomes" id="UP000621516">
    <property type="component" value="Unassembled WGS sequence"/>
</dbReference>
<keyword evidence="1" id="KW-1133">Transmembrane helix</keyword>
<comment type="caution">
    <text evidence="2">The sequence shown here is derived from an EMBL/GenBank/DDBJ whole genome shotgun (WGS) entry which is preliminary data.</text>
</comment>
<evidence type="ECO:0000313" key="2">
    <source>
        <dbReference type="EMBL" id="MBD0822797.1"/>
    </source>
</evidence>
<sequence length="325" mass="38200">MKKPLETCRNCENRFEQGFDFCPYCGQKSNDQLTVSVLFYNTISNYFSVDARFFKSFIPLMIKPGYLAKRFVEGKRLLYLHPAQMYLFISVVFFFLFSFISRKQVETVNKVLEKKEIPVVVHDSLKTQIIDSLRNVTTTKYIDKNDFSFDGRTVDSLIAIDAPKEAIFQAMGVNSDAGFFKRRIYAQILKFYKQRNGGSILQAFYDSIPIAMFFLLPIFAFILKLLYYKKVPFSYNLVFSLYFFAFVFMLFSFLVIVDLIWQPMSWLNNIVLIVVFIYFYFAIIKFYNQSKLKSLFKSFLATFSFLLMVIPAAIVVMFMVAFLFY</sequence>
<feature type="transmembrane region" description="Helical" evidence="1">
    <location>
        <begin position="299"/>
        <end position="324"/>
    </location>
</feature>
<reference evidence="2 3" key="1">
    <citation type="journal article" date="2018" name="J. Microbiol.">
        <title>Aestuariibaculum marinum sp. nov., a marine bacterium isolated from seawater in South Korea.</title>
        <authorList>
            <person name="Choi J."/>
            <person name="Lee D."/>
            <person name="Jang J.H."/>
            <person name="Cha S."/>
            <person name="Seo T."/>
        </authorList>
    </citation>
    <scope>NUCLEOTIDE SEQUENCE [LARGE SCALE GENOMIC DNA]</scope>
    <source>
        <strain evidence="2 3">IP7</strain>
    </source>
</reference>
<feature type="transmembrane region" description="Helical" evidence="1">
    <location>
        <begin position="77"/>
        <end position="100"/>
    </location>
</feature>
<gene>
    <name evidence="2" type="ORF">ICJ85_02070</name>
</gene>
<keyword evidence="3" id="KW-1185">Reference proteome</keyword>
<keyword evidence="1" id="KW-0812">Transmembrane</keyword>
<evidence type="ECO:0000256" key="1">
    <source>
        <dbReference type="SAM" id="Phobius"/>
    </source>
</evidence>
<accession>A0A8J6PZ10</accession>
<keyword evidence="1" id="KW-0472">Membrane</keyword>
<dbReference type="AlphaFoldDB" id="A0A8J6PZ10"/>
<dbReference type="InterPro" id="IPR022134">
    <property type="entry name" value="DUF3667"/>
</dbReference>
<feature type="transmembrane region" description="Helical" evidence="1">
    <location>
        <begin position="239"/>
        <end position="260"/>
    </location>
</feature>
<dbReference type="Pfam" id="PF12412">
    <property type="entry name" value="DUF3667"/>
    <property type="match status" value="1"/>
</dbReference>
<dbReference type="EMBL" id="JACVXD010000001">
    <property type="protein sequence ID" value="MBD0822797.1"/>
    <property type="molecule type" value="Genomic_DNA"/>
</dbReference>
<name>A0A8J6PZ10_9FLAO</name>
<organism evidence="2 3">
    <name type="scientific">Aestuariibaculum marinum</name>
    <dbReference type="NCBI Taxonomy" id="2683592"/>
    <lineage>
        <taxon>Bacteria</taxon>
        <taxon>Pseudomonadati</taxon>
        <taxon>Bacteroidota</taxon>
        <taxon>Flavobacteriia</taxon>
        <taxon>Flavobacteriales</taxon>
        <taxon>Flavobacteriaceae</taxon>
    </lineage>
</organism>
<evidence type="ECO:0000313" key="3">
    <source>
        <dbReference type="Proteomes" id="UP000621516"/>
    </source>
</evidence>
<proteinExistence type="predicted"/>
<feature type="transmembrane region" description="Helical" evidence="1">
    <location>
        <begin position="208"/>
        <end position="227"/>
    </location>
</feature>
<feature type="transmembrane region" description="Helical" evidence="1">
    <location>
        <begin position="266"/>
        <end position="287"/>
    </location>
</feature>
<protein>
    <submittedName>
        <fullName evidence="2">DUF3667 domain-containing protein</fullName>
    </submittedName>
</protein>
<dbReference type="RefSeq" id="WP_188222107.1">
    <property type="nucleotide sequence ID" value="NZ_JACVXD010000001.1"/>
</dbReference>